<name>A0ABT9YQY7_9STRE</name>
<protein>
    <recommendedName>
        <fullName evidence="4 8">Beta-galactosidase</fullName>
        <ecNumber evidence="3 8">3.2.1.23</ecNumber>
    </recommendedName>
    <alternativeName>
        <fullName evidence="7 8">Lactase</fullName>
    </alternativeName>
</protein>
<dbReference type="SUPFAM" id="SSF49785">
    <property type="entry name" value="Galactose-binding domain-like"/>
    <property type="match status" value="1"/>
</dbReference>
<evidence type="ECO:0000256" key="4">
    <source>
        <dbReference type="ARBA" id="ARBA00013303"/>
    </source>
</evidence>
<evidence type="ECO:0000256" key="8">
    <source>
        <dbReference type="RuleBase" id="RU361154"/>
    </source>
</evidence>
<dbReference type="EMBL" id="JAUSTM010000007">
    <property type="protein sequence ID" value="MDQ0222416.1"/>
    <property type="molecule type" value="Genomic_DNA"/>
</dbReference>
<dbReference type="Gene3D" id="2.70.98.10">
    <property type="match status" value="1"/>
</dbReference>
<evidence type="ECO:0000313" key="10">
    <source>
        <dbReference type="EMBL" id="MDQ0222416.1"/>
    </source>
</evidence>
<dbReference type="Gene3D" id="2.60.40.10">
    <property type="entry name" value="Immunoglobulins"/>
    <property type="match status" value="1"/>
</dbReference>
<dbReference type="InterPro" id="IPR017853">
    <property type="entry name" value="GH"/>
</dbReference>
<dbReference type="PROSITE" id="PS00719">
    <property type="entry name" value="GLYCOSYL_HYDROL_F2_1"/>
    <property type="match status" value="1"/>
</dbReference>
<dbReference type="PRINTS" id="PR00132">
    <property type="entry name" value="GLHYDRLASE2"/>
</dbReference>
<evidence type="ECO:0000256" key="7">
    <source>
        <dbReference type="ARBA" id="ARBA00032230"/>
    </source>
</evidence>
<dbReference type="InterPro" id="IPR011013">
    <property type="entry name" value="Gal_mutarotase_sf_dom"/>
</dbReference>
<proteinExistence type="inferred from homology"/>
<keyword evidence="5 8" id="KW-0378">Hydrolase</keyword>
<dbReference type="InterPro" id="IPR006101">
    <property type="entry name" value="Glyco_hydro_2"/>
</dbReference>
<dbReference type="Pfam" id="PF02929">
    <property type="entry name" value="Bgal_small_N"/>
    <property type="match status" value="1"/>
</dbReference>
<dbReference type="EC" id="3.2.1.23" evidence="3 8"/>
<comment type="similarity">
    <text evidence="2 8">Belongs to the glycosyl hydrolase 2 family.</text>
</comment>
<comment type="catalytic activity">
    <reaction evidence="1 8">
        <text>Hydrolysis of terminal non-reducing beta-D-galactose residues in beta-D-galactosides.</text>
        <dbReference type="EC" id="3.2.1.23"/>
    </reaction>
</comment>
<dbReference type="InterPro" id="IPR050347">
    <property type="entry name" value="Bact_Beta-galactosidase"/>
</dbReference>
<dbReference type="Proteomes" id="UP001223079">
    <property type="component" value="Unassembled WGS sequence"/>
</dbReference>
<dbReference type="Pfam" id="PF02836">
    <property type="entry name" value="Glyco_hydro_2_C"/>
    <property type="match status" value="1"/>
</dbReference>
<evidence type="ECO:0000313" key="11">
    <source>
        <dbReference type="Proteomes" id="UP001223079"/>
    </source>
</evidence>
<dbReference type="Gene3D" id="2.60.120.260">
    <property type="entry name" value="Galactose-binding domain-like"/>
    <property type="match status" value="1"/>
</dbReference>
<accession>A0ABT9YQY7</accession>
<dbReference type="Pfam" id="PF00703">
    <property type="entry name" value="Glyco_hydro_2"/>
    <property type="match status" value="1"/>
</dbReference>
<dbReference type="InterPro" id="IPR023230">
    <property type="entry name" value="Glyco_hydro_2_CS"/>
</dbReference>
<evidence type="ECO:0000256" key="3">
    <source>
        <dbReference type="ARBA" id="ARBA00012756"/>
    </source>
</evidence>
<reference evidence="10 11" key="1">
    <citation type="submission" date="2023-07" db="EMBL/GenBank/DDBJ databases">
        <title>Genomic Encyclopedia of Type Strains, Phase IV (KMG-IV): sequencing the most valuable type-strain genomes for metagenomic binning, comparative biology and taxonomic classification.</title>
        <authorList>
            <person name="Goeker M."/>
        </authorList>
    </citation>
    <scope>NUCLEOTIDE SEQUENCE [LARGE SCALE GENOMIC DNA]</scope>
    <source>
        <strain evidence="10 11">DSM 105143</strain>
    </source>
</reference>
<dbReference type="InterPro" id="IPR036156">
    <property type="entry name" value="Beta-gal/glucu_dom_sf"/>
</dbReference>
<dbReference type="RefSeq" id="WP_307121616.1">
    <property type="nucleotide sequence ID" value="NZ_JAUSTM010000007.1"/>
</dbReference>
<evidence type="ECO:0000256" key="6">
    <source>
        <dbReference type="ARBA" id="ARBA00023295"/>
    </source>
</evidence>
<dbReference type="InterPro" id="IPR006102">
    <property type="entry name" value="Ig-like_GH2"/>
</dbReference>
<dbReference type="PANTHER" id="PTHR46323:SF2">
    <property type="entry name" value="BETA-GALACTOSIDASE"/>
    <property type="match status" value="1"/>
</dbReference>
<feature type="domain" description="Beta galactosidase small chain/" evidence="9">
    <location>
        <begin position="734"/>
        <end position="1012"/>
    </location>
</feature>
<dbReference type="InterPro" id="IPR006104">
    <property type="entry name" value="Glyco_hydro_2_N"/>
</dbReference>
<dbReference type="InterPro" id="IPR014718">
    <property type="entry name" value="GH-type_carb-bd"/>
</dbReference>
<keyword evidence="6 8" id="KW-0326">Glycosidase</keyword>
<dbReference type="InterPro" id="IPR023232">
    <property type="entry name" value="Glyco_hydro_2_AS"/>
</dbReference>
<keyword evidence="11" id="KW-1185">Reference proteome</keyword>
<dbReference type="PANTHER" id="PTHR46323">
    <property type="entry name" value="BETA-GALACTOSIDASE"/>
    <property type="match status" value="1"/>
</dbReference>
<dbReference type="SUPFAM" id="SSF51445">
    <property type="entry name" value="(Trans)glycosidases"/>
    <property type="match status" value="1"/>
</dbReference>
<dbReference type="Gene3D" id="3.20.20.80">
    <property type="entry name" value="Glycosidases"/>
    <property type="match status" value="1"/>
</dbReference>
<evidence type="ECO:0000256" key="5">
    <source>
        <dbReference type="ARBA" id="ARBA00022801"/>
    </source>
</evidence>
<gene>
    <name evidence="10" type="ORF">J2S23_000968</name>
</gene>
<dbReference type="PROSITE" id="PS00608">
    <property type="entry name" value="GLYCOSYL_HYDROL_F2_2"/>
    <property type="match status" value="1"/>
</dbReference>
<comment type="caution">
    <text evidence="10">The sequence shown here is derived from an EMBL/GenBank/DDBJ whole genome shotgun (WGS) entry which is preliminary data.</text>
</comment>
<sequence>MKAFYEDVSLLHQNREKPRAYFFSYNNRVDAKTFDREKSRGFQLLNGEWKFKLEESPEIIPQEFLSMGLLDDWKDLMVPGHWQLQGYGNPHYTNFEYPFPVNPPFVPTLNPTGYYVKDFEVSEFNFNDELIIHFGGVETVFKVWINGQEVGYSTGSREVSEFMIQDYIKIGTNRLHVQVIQWAATSYIEDQDMWWLSGIFRDVYLMKRPRKAVYDLNTSTELSNNYLKGKLKLSLSFKGETLDGSVRMTLFSDNNHEIADSVFKLDEDNDYYLDISNPILWNAEIPYLYTLLVEVTHDDFVEIIPQKIGFREVELKDGLMCVNGEPLLLKGVNRHDWHPELGRAVSADLMEKDIQLMKQFNINAVRTAHYPNDPRFYDLCDYYGLYVIDEADIETHGMQPLGNWDAFSDDTEWLPTYLDRVMRMVERDKNHPSIIIWSLGNESGFGQNHLAMSRWIKSKDSSRLIHYEGETRRLLEEGNPSENNAADIFSTMYTSVEEMIIQGNRKELKQPHILCEFGHAMGNGPGGLKEYFKVFQSYRRLQGGFIWEWIDHGILQYIDGERHYAYGGDFKDTPHDGNFVIDGLLFPDRTPSPALHEWKKICEPVHIEIDLEAERMELRNDFTFRNLDSLQGEVIFECEGNILYRYSLPNIELAPSCTILLPIQNKWLGRRLSDIDNLLVTVKFIDLTLPSNDNGDPIVVAWGQSEMPSYKQNDTIHMARTEDVSKVELDNSLSFQNQENELNFSKVFGVWSQWFVKGKSLFKLPPKMNFWRALTDNDRLGLEEFHAKPVVQEWYEKNVNALKERIVNISTSRDDGVYTVEVVSDIAAIAQEWGVSVTTKYQILSSTQLKVSIFGKPYGNGPKTLPKIGLQFALDESFQKVSWYGLGPNETYIDSREAGMIGVWTADVEEMWTNYVRPQENGNHIETRTLWLSDREGNLLKFYGESFDFSVRNYSTEQVDKSEHTYELEKEDYLEVNIDYGQYGLGSASCGPEVAEQYRLLNEDFLYSFTIEFIPIKE</sequence>
<evidence type="ECO:0000256" key="1">
    <source>
        <dbReference type="ARBA" id="ARBA00001412"/>
    </source>
</evidence>
<dbReference type="Pfam" id="PF02837">
    <property type="entry name" value="Glyco_hydro_2_N"/>
    <property type="match status" value="1"/>
</dbReference>
<dbReference type="InterPro" id="IPR013783">
    <property type="entry name" value="Ig-like_fold"/>
</dbReference>
<evidence type="ECO:0000259" key="9">
    <source>
        <dbReference type="SMART" id="SM01038"/>
    </source>
</evidence>
<organism evidence="10 11">
    <name type="scientific">Streptococcus moroccensis</name>
    <dbReference type="NCBI Taxonomy" id="1451356"/>
    <lineage>
        <taxon>Bacteria</taxon>
        <taxon>Bacillati</taxon>
        <taxon>Bacillota</taxon>
        <taxon>Bacilli</taxon>
        <taxon>Lactobacillales</taxon>
        <taxon>Streptococcaceae</taxon>
        <taxon>Streptococcus</taxon>
    </lineage>
</organism>
<dbReference type="GO" id="GO:0004565">
    <property type="term" value="F:beta-galactosidase activity"/>
    <property type="evidence" value="ECO:0007669"/>
    <property type="project" value="UniProtKB-EC"/>
</dbReference>
<dbReference type="InterPro" id="IPR006103">
    <property type="entry name" value="Glyco_hydro_2_cat"/>
</dbReference>
<dbReference type="SUPFAM" id="SSF49303">
    <property type="entry name" value="beta-Galactosidase/glucuronidase domain"/>
    <property type="match status" value="1"/>
</dbReference>
<dbReference type="InterPro" id="IPR008979">
    <property type="entry name" value="Galactose-bd-like_sf"/>
</dbReference>
<dbReference type="SMART" id="SM01038">
    <property type="entry name" value="Bgal_small_N"/>
    <property type="match status" value="1"/>
</dbReference>
<dbReference type="SUPFAM" id="SSF74650">
    <property type="entry name" value="Galactose mutarotase-like"/>
    <property type="match status" value="1"/>
</dbReference>
<dbReference type="InterPro" id="IPR004199">
    <property type="entry name" value="B-gal_small/dom_5"/>
</dbReference>
<evidence type="ECO:0000256" key="2">
    <source>
        <dbReference type="ARBA" id="ARBA00007401"/>
    </source>
</evidence>